<keyword evidence="1" id="KW-1133">Transmembrane helix</keyword>
<dbReference type="Proteomes" id="UP001634393">
    <property type="component" value="Unassembled WGS sequence"/>
</dbReference>
<evidence type="ECO:0000313" key="3">
    <source>
        <dbReference type="Proteomes" id="UP001634393"/>
    </source>
</evidence>
<name>A0ABD3SX07_9LAMI</name>
<organism evidence="2 3">
    <name type="scientific">Penstemon smallii</name>
    <dbReference type="NCBI Taxonomy" id="265156"/>
    <lineage>
        <taxon>Eukaryota</taxon>
        <taxon>Viridiplantae</taxon>
        <taxon>Streptophyta</taxon>
        <taxon>Embryophyta</taxon>
        <taxon>Tracheophyta</taxon>
        <taxon>Spermatophyta</taxon>
        <taxon>Magnoliopsida</taxon>
        <taxon>eudicotyledons</taxon>
        <taxon>Gunneridae</taxon>
        <taxon>Pentapetalae</taxon>
        <taxon>asterids</taxon>
        <taxon>lamiids</taxon>
        <taxon>Lamiales</taxon>
        <taxon>Plantaginaceae</taxon>
        <taxon>Cheloneae</taxon>
        <taxon>Penstemon</taxon>
    </lineage>
</organism>
<evidence type="ECO:0000313" key="2">
    <source>
        <dbReference type="EMBL" id="KAL3829144.1"/>
    </source>
</evidence>
<keyword evidence="1" id="KW-0472">Membrane</keyword>
<sequence length="61" mass="7325">METCLFILKLTFIKGIGTPKKFINEILWKALVLPVSLFIYSSLSVYLYRERERERENQRKT</sequence>
<evidence type="ECO:0000256" key="1">
    <source>
        <dbReference type="SAM" id="Phobius"/>
    </source>
</evidence>
<dbReference type="AlphaFoldDB" id="A0ABD3SX07"/>
<keyword evidence="3" id="KW-1185">Reference proteome</keyword>
<gene>
    <name evidence="2" type="ORF">ACJIZ3_017946</name>
</gene>
<protein>
    <submittedName>
        <fullName evidence="2">Uncharacterized protein</fullName>
    </submittedName>
</protein>
<feature type="transmembrane region" description="Helical" evidence="1">
    <location>
        <begin position="26"/>
        <end position="48"/>
    </location>
</feature>
<accession>A0ABD3SX07</accession>
<dbReference type="EMBL" id="JBJXBP010000005">
    <property type="protein sequence ID" value="KAL3829144.1"/>
    <property type="molecule type" value="Genomic_DNA"/>
</dbReference>
<reference evidence="2 3" key="1">
    <citation type="submission" date="2024-12" db="EMBL/GenBank/DDBJ databases">
        <title>The unique morphological basis and parallel evolutionary history of personate flowers in Penstemon.</title>
        <authorList>
            <person name="Depatie T.H."/>
            <person name="Wessinger C.A."/>
        </authorList>
    </citation>
    <scope>NUCLEOTIDE SEQUENCE [LARGE SCALE GENOMIC DNA]</scope>
    <source>
        <strain evidence="2">WTNN_2</strain>
        <tissue evidence="2">Leaf</tissue>
    </source>
</reference>
<keyword evidence="1" id="KW-0812">Transmembrane</keyword>
<proteinExistence type="predicted"/>
<comment type="caution">
    <text evidence="2">The sequence shown here is derived from an EMBL/GenBank/DDBJ whole genome shotgun (WGS) entry which is preliminary data.</text>
</comment>